<evidence type="ECO:0000259" key="8">
    <source>
        <dbReference type="Pfam" id="PF25967"/>
    </source>
</evidence>
<evidence type="ECO:0000259" key="6">
    <source>
        <dbReference type="Pfam" id="PF25917"/>
    </source>
</evidence>
<evidence type="ECO:0000256" key="2">
    <source>
        <dbReference type="ARBA" id="ARBA00009477"/>
    </source>
</evidence>
<dbReference type="PANTHER" id="PTHR30158:SF3">
    <property type="entry name" value="MULTIDRUG EFFLUX PUMP SUBUNIT ACRA-RELATED"/>
    <property type="match status" value="1"/>
</dbReference>
<dbReference type="InterPro" id="IPR058624">
    <property type="entry name" value="MdtA-like_HH"/>
</dbReference>
<feature type="domain" description="Multidrug resistance protein MdtA-like beta-barrel" evidence="7">
    <location>
        <begin position="214"/>
        <end position="300"/>
    </location>
</feature>
<comment type="similarity">
    <text evidence="2">Belongs to the membrane fusion protein (MFP) (TC 8.A.1) family.</text>
</comment>
<organism evidence="9 10">
    <name type="scientific">Dyella lipolytica</name>
    <dbReference type="NCBI Taxonomy" id="1867835"/>
    <lineage>
        <taxon>Bacteria</taxon>
        <taxon>Pseudomonadati</taxon>
        <taxon>Pseudomonadota</taxon>
        <taxon>Gammaproteobacteria</taxon>
        <taxon>Lysobacterales</taxon>
        <taxon>Rhodanobacteraceae</taxon>
        <taxon>Dyella</taxon>
    </lineage>
</organism>
<dbReference type="InterPro" id="IPR058625">
    <property type="entry name" value="MdtA-like_BSH"/>
</dbReference>
<dbReference type="Gene3D" id="2.40.420.20">
    <property type="match status" value="1"/>
</dbReference>
<dbReference type="Gene3D" id="1.10.287.470">
    <property type="entry name" value="Helix hairpin bin"/>
    <property type="match status" value="1"/>
</dbReference>
<feature type="signal peptide" evidence="4">
    <location>
        <begin position="1"/>
        <end position="19"/>
    </location>
</feature>
<comment type="subcellular location">
    <subcellularLocation>
        <location evidence="1">Cell inner membrane</location>
        <topology evidence="1">Lipid-anchor</topology>
    </subcellularLocation>
</comment>
<evidence type="ECO:0000259" key="7">
    <source>
        <dbReference type="Pfam" id="PF25944"/>
    </source>
</evidence>
<dbReference type="SUPFAM" id="SSF111369">
    <property type="entry name" value="HlyD-like secretion proteins"/>
    <property type="match status" value="1"/>
</dbReference>
<protein>
    <submittedName>
        <fullName evidence="9">Efflux RND transporter periplasmic adaptor subunit</fullName>
    </submittedName>
</protein>
<evidence type="ECO:0000256" key="3">
    <source>
        <dbReference type="SAM" id="MobiDB-lite"/>
    </source>
</evidence>
<proteinExistence type="inferred from homology"/>
<keyword evidence="10" id="KW-1185">Reference proteome</keyword>
<comment type="caution">
    <text evidence="9">The sequence shown here is derived from an EMBL/GenBank/DDBJ whole genome shotgun (WGS) entry which is preliminary data.</text>
</comment>
<dbReference type="Gene3D" id="2.40.30.170">
    <property type="match status" value="1"/>
</dbReference>
<dbReference type="PROSITE" id="PS51257">
    <property type="entry name" value="PROKAR_LIPOPROTEIN"/>
    <property type="match status" value="1"/>
</dbReference>
<dbReference type="NCBIfam" id="TIGR01730">
    <property type="entry name" value="RND_mfp"/>
    <property type="match status" value="1"/>
</dbReference>
<dbReference type="Gene3D" id="2.40.50.100">
    <property type="match status" value="1"/>
</dbReference>
<dbReference type="Pfam" id="PF25917">
    <property type="entry name" value="BSH_RND"/>
    <property type="match status" value="1"/>
</dbReference>
<dbReference type="InterPro" id="IPR058626">
    <property type="entry name" value="MdtA-like_b-barrel"/>
</dbReference>
<feature type="region of interest" description="Disordered" evidence="3">
    <location>
        <begin position="372"/>
        <end position="398"/>
    </location>
</feature>
<dbReference type="EMBL" id="JADIKG010000011">
    <property type="protein sequence ID" value="MFK2873306.1"/>
    <property type="molecule type" value="Genomic_DNA"/>
</dbReference>
<gene>
    <name evidence="9" type="ORF">ISP13_07140</name>
</gene>
<feature type="domain" description="Multidrug resistance protein MdtA-like alpha-helical hairpin" evidence="5">
    <location>
        <begin position="102"/>
        <end position="171"/>
    </location>
</feature>
<accession>A0ABW8ITJ8</accession>
<feature type="domain" description="Multidrug resistance protein MdtA-like barrel-sandwich hybrid" evidence="6">
    <location>
        <begin position="61"/>
        <end position="198"/>
    </location>
</feature>
<evidence type="ECO:0000313" key="9">
    <source>
        <dbReference type="EMBL" id="MFK2873306.1"/>
    </source>
</evidence>
<sequence>MKSTSMRTPVLCLSLLALAACGSGKEQGPPQMPVPTVGVVEAHPQNVPLTKDQVGRLSAYRSADVRARVSGLLLKRVYKEGSEVKTGQLMFQIDPAPYKAALDAALATLASAQATYTNAHVTAERDRTLIPQGYVSKAQLDADEATERSSAAAVKQAQANVQTARVNLSYTNVVSPIDGHSGEQQVTEGAIVGNGTSDAGSSSTLLTTVSQLDPMYVNFTLSAADLENLRHAQKAGKVALAEQDKTTVQITMPNGTKYDQQGTLDFSDTTVDPTTGAINLRALVPNPDRRLLPGMYVTLTANIGSQNSVFLIPQAALQRDPSGAFALVVGQDGKVVQKRVTADNFNGTSWIVTSGLDAGDQVIVSGVQTVKPGAPAKASPWQPDQAQAGQAAPAAGKQ</sequence>
<dbReference type="Pfam" id="PF25967">
    <property type="entry name" value="RND-MFP_C"/>
    <property type="match status" value="1"/>
</dbReference>
<evidence type="ECO:0000313" key="10">
    <source>
        <dbReference type="Proteomes" id="UP001620405"/>
    </source>
</evidence>
<keyword evidence="4" id="KW-0732">Signal</keyword>
<dbReference type="RefSeq" id="WP_284397736.1">
    <property type="nucleotide sequence ID" value="NZ_BSNQ01000003.1"/>
</dbReference>
<evidence type="ECO:0000256" key="1">
    <source>
        <dbReference type="ARBA" id="ARBA00004519"/>
    </source>
</evidence>
<feature type="chain" id="PRO_5045145106" evidence="4">
    <location>
        <begin position="20"/>
        <end position="398"/>
    </location>
</feature>
<dbReference type="InterPro" id="IPR058627">
    <property type="entry name" value="MdtA-like_C"/>
</dbReference>
<dbReference type="PANTHER" id="PTHR30158">
    <property type="entry name" value="ACRA/E-RELATED COMPONENT OF DRUG EFFLUX TRANSPORTER"/>
    <property type="match status" value="1"/>
</dbReference>
<dbReference type="InterPro" id="IPR006143">
    <property type="entry name" value="RND_pump_MFP"/>
</dbReference>
<evidence type="ECO:0000256" key="4">
    <source>
        <dbReference type="SAM" id="SignalP"/>
    </source>
</evidence>
<name>A0ABW8ITJ8_9GAMM</name>
<evidence type="ECO:0000259" key="5">
    <source>
        <dbReference type="Pfam" id="PF25876"/>
    </source>
</evidence>
<dbReference type="Proteomes" id="UP001620405">
    <property type="component" value="Unassembled WGS sequence"/>
</dbReference>
<dbReference type="Pfam" id="PF25876">
    <property type="entry name" value="HH_MFP_RND"/>
    <property type="match status" value="1"/>
</dbReference>
<reference evidence="9 10" key="1">
    <citation type="submission" date="2020-10" db="EMBL/GenBank/DDBJ databases">
        <title>Phylogeny of dyella-like bacteria.</title>
        <authorList>
            <person name="Fu J."/>
        </authorList>
    </citation>
    <scope>NUCLEOTIDE SEQUENCE [LARGE SCALE GENOMIC DNA]</scope>
    <source>
        <strain evidence="9 10">DHOB07</strain>
    </source>
</reference>
<feature type="compositionally biased region" description="Low complexity" evidence="3">
    <location>
        <begin position="382"/>
        <end position="398"/>
    </location>
</feature>
<dbReference type="Pfam" id="PF25944">
    <property type="entry name" value="Beta-barrel_RND"/>
    <property type="match status" value="1"/>
</dbReference>
<feature type="domain" description="Multidrug resistance protein MdtA-like C-terminal permuted SH3" evidence="8">
    <location>
        <begin position="309"/>
        <end position="369"/>
    </location>
</feature>